<dbReference type="AlphaFoldDB" id="A0A077R944"/>
<dbReference type="PANTHER" id="PTHR47447">
    <property type="entry name" value="OS03G0856100 PROTEIN"/>
    <property type="match status" value="1"/>
</dbReference>
<dbReference type="InterPro" id="IPR011990">
    <property type="entry name" value="TPR-like_helical_dom_sf"/>
</dbReference>
<organism evidence="7">
    <name type="scientific">Melanopsichium pennsylvanicum 4</name>
    <dbReference type="NCBI Taxonomy" id="1398559"/>
    <lineage>
        <taxon>Eukaryota</taxon>
        <taxon>Fungi</taxon>
        <taxon>Dikarya</taxon>
        <taxon>Basidiomycota</taxon>
        <taxon>Ustilaginomycotina</taxon>
        <taxon>Ustilaginomycetes</taxon>
        <taxon>Ustilaginales</taxon>
        <taxon>Ustilaginaceae</taxon>
        <taxon>Melanopsichium</taxon>
    </lineage>
</organism>
<dbReference type="Pfam" id="PF01535">
    <property type="entry name" value="PPR"/>
    <property type="match status" value="3"/>
</dbReference>
<dbReference type="PANTHER" id="PTHR47447:SF23">
    <property type="entry name" value="PENTACOTRIPEPTIDE-REPEAT REGION OF PRORP DOMAIN-CONTAINING PROTEIN"/>
    <property type="match status" value="1"/>
</dbReference>
<dbReference type="Pfam" id="PF13041">
    <property type="entry name" value="PPR_2"/>
    <property type="match status" value="1"/>
</dbReference>
<proteinExistence type="inferred from homology"/>
<protein>
    <recommendedName>
        <fullName evidence="8">Pentatricopeptide repeat-containing protein</fullName>
    </recommendedName>
</protein>
<comment type="function">
    <text evidence="3">Regulates mitochondrial small subunit maturation by controlling 15S rRNA 5'-end processing. Localizes to the 5' precursor of the 15S rRNA in a position that is subsequently occupied by mS47 in the mature yeast mtSSU. Uses structure and sequence-specific RNA recognition, binding to a single-stranded region of the precursor and specifically recognizing bases -6 to -1. The exchange of Ccm1 for mS47 is coupled to the irreversible removal of precursor rRNA that is accompanied by conformational changes of the mitoribosomal proteins uS5m and mS26. These conformational changes signal completion of 5'-end rRNA processing through protection of the mature 5'-end of the 15S rRNA and stabilization of mS47. The removal of the 5' precursor together with the dissociation of Ccm1 may be catalyzed by the 5'-3' exoribonuclease Pet127. Involved in the specific removal of group I introns in mitochondrial encoded transcripts.</text>
</comment>
<evidence type="ECO:0008006" key="8">
    <source>
        <dbReference type="Google" id="ProtNLM"/>
    </source>
</evidence>
<evidence type="ECO:0000313" key="7">
    <source>
        <dbReference type="EMBL" id="CDI55766.1"/>
    </source>
</evidence>
<name>A0A077R944_9BASI</name>
<dbReference type="PROSITE" id="PS51375">
    <property type="entry name" value="PPR"/>
    <property type="match status" value="2"/>
</dbReference>
<dbReference type="InterPro" id="IPR002885">
    <property type="entry name" value="PPR_rpt"/>
</dbReference>
<accession>A0A077R944</accession>
<keyword evidence="2" id="KW-0677">Repeat</keyword>
<feature type="repeat" description="PPR" evidence="5">
    <location>
        <begin position="479"/>
        <end position="513"/>
    </location>
</feature>
<evidence type="ECO:0000256" key="6">
    <source>
        <dbReference type="SAM" id="MobiDB-lite"/>
    </source>
</evidence>
<dbReference type="EMBL" id="HG529665">
    <property type="protein sequence ID" value="CDI55766.1"/>
    <property type="molecule type" value="Genomic_DNA"/>
</dbReference>
<reference evidence="7" key="1">
    <citation type="journal article" date="2014" name="Genome Biol. Evol.">
        <title>Gene Loss Rather Than Gene Gain Is Associated with a Host Jump from Monocots to Dicots in the Smut Fungus Melanopsichium pennsylvanicum.</title>
        <authorList>
            <person name="Sharma R."/>
            <person name="Mishra B."/>
            <person name="Runge F."/>
            <person name="Thines M."/>
        </authorList>
    </citation>
    <scope>NUCLEOTIDE SEQUENCE</scope>
    <source>
        <strain evidence="7">4</strain>
    </source>
</reference>
<dbReference type="Gene3D" id="1.25.40.10">
    <property type="entry name" value="Tetratricopeptide repeat domain"/>
    <property type="match status" value="3"/>
</dbReference>
<feature type="repeat" description="PPR" evidence="5">
    <location>
        <begin position="520"/>
        <end position="554"/>
    </location>
</feature>
<evidence type="ECO:0000256" key="3">
    <source>
        <dbReference type="ARBA" id="ARBA00044493"/>
    </source>
</evidence>
<sequence>MLHISCNAAAGASRRILHVGLQPQCTRPMVRSYTAADASFSIHTPKARRRSKARDHSVSKQQRTSLLPSISRQYPNPDPNSSRVSLRNKLVLALGPPLTEQSSSSKTSHPGLLALLKAIDSQNIQSVWEAWEAIGQGNRQLSRTEHCKLLRLCSSYASGIQDATQFQQWKPRLLEFAKSASLTGDVSLICDHFRLLLASDQAEDVIEIWEDIVRIRIENGPIRTSFDEASDAISHPDTEGESFVRLDVSSQGDRIDLHDMVCLVTFACITSSRTSHLVDLFDKVEIGSPFRLFFAMSRAKRLFDSLPNPRLRATSVAEIAVDWETMQSSLWMVELARGLSSGSGGPQRIARLLGSLFSMRQVEAAYTIFQTAMRASSPPSTWLSIEKPGEATSPHPARAEWTESAWSVCLSNLIAAGRNELAKEVWKKLQERRIQLTPRIYNALLDGYGRAKNYAAAQQTWYEAVKQGSADSSLTQLPDESMYTTMISILFKARKVDEAMALLADMIAHSNRQGGKLHVQAETFNAAVHGLFVSGKHVQAQGLLDEMLKKGPAPNIGTINTFLRAYARVGDLQALASTIRLADKLKLKPDVVTFTTILDALLRKGGESATDAVRKTLGIMTSMGVQPNNFTYTAMIKACLVGAEAAQLDLASQSMLGDSPDGKARLWSSNDVRIEAALELFDRMIEAKVATSEITFSALIGGCLQNPDAVAHAFQAKVIPRHHCAAPKVLHRLKETPQVVQRWLQESPHVSLSLLLLERMKGRGLSPTPTTFRYLIEGLCSTRSDQAAFNRSMDLIDDLFVRNTLSEPSRPLGPFATSVLIGKEAFPPIMHAPSYTTWVVIFSSLVDRLEYGPRDKLATTTCVRALSTAIRLVRETGSLSGAEGGMALWRLVERAASLVSTHFR</sequence>
<feature type="region of interest" description="Disordered" evidence="6">
    <location>
        <begin position="41"/>
        <end position="84"/>
    </location>
</feature>
<dbReference type="NCBIfam" id="TIGR00756">
    <property type="entry name" value="PPR"/>
    <property type="match status" value="1"/>
</dbReference>
<comment type="similarity">
    <text evidence="1">Belongs to the CCM1 family.</text>
</comment>
<comment type="subunit">
    <text evidence="4">Binds to mitochondrial small subunit 15S rRNA.</text>
</comment>
<evidence type="ECO:0000256" key="5">
    <source>
        <dbReference type="PROSITE-ProRule" id="PRU00708"/>
    </source>
</evidence>
<evidence type="ECO:0000256" key="2">
    <source>
        <dbReference type="ARBA" id="ARBA00022737"/>
    </source>
</evidence>
<feature type="compositionally biased region" description="Polar residues" evidence="6">
    <location>
        <begin position="59"/>
        <end position="84"/>
    </location>
</feature>
<evidence type="ECO:0000256" key="4">
    <source>
        <dbReference type="ARBA" id="ARBA00044511"/>
    </source>
</evidence>
<evidence type="ECO:0000256" key="1">
    <source>
        <dbReference type="ARBA" id="ARBA00006192"/>
    </source>
</evidence>